<protein>
    <submittedName>
        <fullName evidence="1">Uncharacterized protein</fullName>
    </submittedName>
</protein>
<proteinExistence type="predicted"/>
<dbReference type="EMBL" id="KP342511">
    <property type="protein sequence ID" value="AJY53519.1"/>
    <property type="molecule type" value="Genomic_DNA"/>
</dbReference>
<sequence length="197" mass="23450">MRVKGQNSVDKKSILQFGKPEERSILDLFPYKSCTEEGVLVTKEDHFQRYYRVVSTDVEGLNEQEKLERMNQLTTVMRTYVPTIKLVSLTTETDLTEQIVQKRQLLDKNRMEQSLGRNLQRLRKYEKKLVEEIQELKRAEQERPDLSFFFIIEGKTIKDLQTRNRQLMRSSGILGLKPLYKKELIKILYRMNNMNDE</sequence>
<accession>A0A0D5MB14</accession>
<dbReference type="RefSeq" id="WP_002328349.1">
    <property type="nucleotide sequence ID" value="NZ_AP019395.1"/>
</dbReference>
<evidence type="ECO:0000313" key="1">
    <source>
        <dbReference type="EMBL" id="AJY53519.1"/>
    </source>
</evidence>
<keyword evidence="1" id="KW-0614">Plasmid</keyword>
<name>A0A0D5MB14_ENTFC</name>
<dbReference type="Proteomes" id="UP001260956">
    <property type="component" value="Unassembled WGS sequence"/>
</dbReference>
<dbReference type="AlphaFoldDB" id="A0A0D5MB14"/>
<organism evidence="1">
    <name type="scientific">Enterococcus faecium</name>
    <name type="common">Streptococcus faecium</name>
    <dbReference type="NCBI Taxonomy" id="1352"/>
    <lineage>
        <taxon>Bacteria</taxon>
        <taxon>Bacillati</taxon>
        <taxon>Bacillota</taxon>
        <taxon>Bacilli</taxon>
        <taxon>Lactobacillales</taxon>
        <taxon>Enterococcaceae</taxon>
        <taxon>Enterococcus</taxon>
    </lineage>
</organism>
<geneLocation type="plasmid" evidence="1">
    <name>pEfm12493</name>
</geneLocation>
<gene>
    <name evidence="2" type="ORF">P6Z85_14215</name>
    <name evidence="1" type="ORF">pEfm12493_035</name>
</gene>
<reference evidence="2" key="2">
    <citation type="submission" date="2023-03" db="EMBL/GenBank/DDBJ databases">
        <authorList>
            <person name="Shen W."/>
            <person name="Cai J."/>
        </authorList>
    </citation>
    <scope>NUCLEOTIDE SEQUENCE</scope>
    <source>
        <strain evidence="2">B1010-2</strain>
    </source>
</reference>
<dbReference type="EMBL" id="JARPTX010000101">
    <property type="protein sequence ID" value="MDT2371267.1"/>
    <property type="molecule type" value="Genomic_DNA"/>
</dbReference>
<reference evidence="1" key="1">
    <citation type="journal article" date="2015" name="J. Antimicrob. Chemother.">
        <title>Vancomycin-resistant Enterococcus faecium harbouring vanN in Canada: a case and complete sequence of pEfm12493 harbouring the vanN operon.</title>
        <authorList>
            <person name="Boyd D.A."/>
            <person name="Levesque S."/>
            <person name="Picard A.C."/>
            <person name="Golding G.R."/>
        </authorList>
    </citation>
    <scope>NUCLEOTIDE SEQUENCE</scope>
    <source>
        <strain evidence="1">N12-493</strain>
        <plasmid evidence="1">pEfm12493</plasmid>
    </source>
</reference>
<evidence type="ECO:0000313" key="2">
    <source>
        <dbReference type="EMBL" id="MDT2371267.1"/>
    </source>
</evidence>